<protein>
    <submittedName>
        <fullName evidence="2">Uncharacterized protein</fullName>
    </submittedName>
</protein>
<organism evidence="2 3">
    <name type="scientific">Prorocentrum cordatum</name>
    <dbReference type="NCBI Taxonomy" id="2364126"/>
    <lineage>
        <taxon>Eukaryota</taxon>
        <taxon>Sar</taxon>
        <taxon>Alveolata</taxon>
        <taxon>Dinophyceae</taxon>
        <taxon>Prorocentrales</taxon>
        <taxon>Prorocentraceae</taxon>
        <taxon>Prorocentrum</taxon>
    </lineage>
</organism>
<gene>
    <name evidence="2" type="ORF">PCOR1329_LOCUS49744</name>
</gene>
<evidence type="ECO:0000313" key="3">
    <source>
        <dbReference type="Proteomes" id="UP001189429"/>
    </source>
</evidence>
<dbReference type="EMBL" id="CAUYUJ010016022">
    <property type="protein sequence ID" value="CAK0860920.1"/>
    <property type="molecule type" value="Genomic_DNA"/>
</dbReference>
<reference evidence="2" key="1">
    <citation type="submission" date="2023-10" db="EMBL/GenBank/DDBJ databases">
        <authorList>
            <person name="Chen Y."/>
            <person name="Shah S."/>
            <person name="Dougan E. K."/>
            <person name="Thang M."/>
            <person name="Chan C."/>
        </authorList>
    </citation>
    <scope>NUCLEOTIDE SEQUENCE [LARGE SCALE GENOMIC DNA]</scope>
</reference>
<evidence type="ECO:0000256" key="1">
    <source>
        <dbReference type="SAM" id="Coils"/>
    </source>
</evidence>
<name>A0ABN9ULZ6_9DINO</name>
<feature type="non-terminal residue" evidence="2">
    <location>
        <position position="514"/>
    </location>
</feature>
<keyword evidence="1" id="KW-0175">Coiled coil</keyword>
<keyword evidence="3" id="KW-1185">Reference proteome</keyword>
<comment type="caution">
    <text evidence="2">The sequence shown here is derived from an EMBL/GenBank/DDBJ whole genome shotgun (WGS) entry which is preliminary data.</text>
</comment>
<feature type="coiled-coil region" evidence="1">
    <location>
        <begin position="142"/>
        <end position="169"/>
    </location>
</feature>
<accession>A0ABN9ULZ6</accession>
<sequence length="514" mass="58765">MPISDEFPMKIAWMVFNDADTRCDRRKALATEMLDYLEKDEDDRNMKLQLPWKIAKCFEDELKVTKQDGTIHPELFKLLTVIVHMIPVDTQAVEGMNSMIKFIIKLAPAIGLELLSTRLYLKKELAVLKTTRRQSIPPGVLKDLVDESAKNHEDNMKALQQRRLRVRTMSYKSQFHYHHLPKIAHLKEVQNRFANPCPYKHPRHQKPIVKMRAHVWLMRIQIQQAIELELQNLKNKRNSEFFSQAFSAYQVHALQLVQVKWIFESMNRCKLDGDPILTANFRSARRRSCEGDRRDPPTNADDDDILDALWEAMKDDEIHAADGEDMQFDEAVNATSADGIEEAVAATMTADLEARAVQRLGQQQDDGLVVNDPETGLQDELLQLASEAVRVDEDTLPARPDPHAEFSMKHVGQLMHAWSTGLALTVFGIEFASDSDRDPLDVNSVSLIVNIDAAVGTHSTEFIRWDIPKVVGRLCDLDENERIPYRPPGKDKKYQTHMVDRLASGKTQMLVNDI</sequence>
<proteinExistence type="predicted"/>
<dbReference type="Proteomes" id="UP001189429">
    <property type="component" value="Unassembled WGS sequence"/>
</dbReference>
<evidence type="ECO:0000313" key="2">
    <source>
        <dbReference type="EMBL" id="CAK0860920.1"/>
    </source>
</evidence>